<comment type="caution">
    <text evidence="2">The sequence shown here is derived from an EMBL/GenBank/DDBJ whole genome shotgun (WGS) entry which is preliminary data.</text>
</comment>
<gene>
    <name evidence="2" type="ORF">E2C01_072747</name>
</gene>
<keyword evidence="3" id="KW-1185">Reference proteome</keyword>
<dbReference type="EMBL" id="VSRR010047980">
    <property type="protein sequence ID" value="MPC78262.1"/>
    <property type="molecule type" value="Genomic_DNA"/>
</dbReference>
<accession>A0A5B7I3F1</accession>
<reference evidence="2 3" key="1">
    <citation type="submission" date="2019-05" db="EMBL/GenBank/DDBJ databases">
        <title>Another draft genome of Portunus trituberculatus and its Hox gene families provides insights of decapod evolution.</title>
        <authorList>
            <person name="Jeong J.-H."/>
            <person name="Song I."/>
            <person name="Kim S."/>
            <person name="Choi T."/>
            <person name="Kim D."/>
            <person name="Ryu S."/>
            <person name="Kim W."/>
        </authorList>
    </citation>
    <scope>NUCLEOTIDE SEQUENCE [LARGE SCALE GENOMIC DNA]</scope>
    <source>
        <tissue evidence="2">Muscle</tissue>
    </source>
</reference>
<protein>
    <submittedName>
        <fullName evidence="2">Uncharacterized protein</fullName>
    </submittedName>
</protein>
<sequence length="108" mass="12086">MPHPYSCQDAEANSDIIDNECEDAEVNSDTRTGTQYKPGKRLYQWEMSNDTEDVTQDGFQLVQTKKKSKNSVSVVKSASVQEMMNKESQESNAAQATHRLSFPKGVLP</sequence>
<evidence type="ECO:0000256" key="1">
    <source>
        <dbReference type="SAM" id="MobiDB-lite"/>
    </source>
</evidence>
<evidence type="ECO:0000313" key="2">
    <source>
        <dbReference type="EMBL" id="MPC78262.1"/>
    </source>
</evidence>
<name>A0A5B7I3F1_PORTR</name>
<dbReference type="AlphaFoldDB" id="A0A5B7I3F1"/>
<proteinExistence type="predicted"/>
<evidence type="ECO:0000313" key="3">
    <source>
        <dbReference type="Proteomes" id="UP000324222"/>
    </source>
</evidence>
<organism evidence="2 3">
    <name type="scientific">Portunus trituberculatus</name>
    <name type="common">Swimming crab</name>
    <name type="synonym">Neptunus trituberculatus</name>
    <dbReference type="NCBI Taxonomy" id="210409"/>
    <lineage>
        <taxon>Eukaryota</taxon>
        <taxon>Metazoa</taxon>
        <taxon>Ecdysozoa</taxon>
        <taxon>Arthropoda</taxon>
        <taxon>Crustacea</taxon>
        <taxon>Multicrustacea</taxon>
        <taxon>Malacostraca</taxon>
        <taxon>Eumalacostraca</taxon>
        <taxon>Eucarida</taxon>
        <taxon>Decapoda</taxon>
        <taxon>Pleocyemata</taxon>
        <taxon>Brachyura</taxon>
        <taxon>Eubrachyura</taxon>
        <taxon>Portunoidea</taxon>
        <taxon>Portunidae</taxon>
        <taxon>Portuninae</taxon>
        <taxon>Portunus</taxon>
    </lineage>
</organism>
<feature type="region of interest" description="Disordered" evidence="1">
    <location>
        <begin position="84"/>
        <end position="108"/>
    </location>
</feature>
<dbReference type="Proteomes" id="UP000324222">
    <property type="component" value="Unassembled WGS sequence"/>
</dbReference>